<organism evidence="2">
    <name type="scientific">marine metagenome</name>
    <dbReference type="NCBI Taxonomy" id="408172"/>
    <lineage>
        <taxon>unclassified sequences</taxon>
        <taxon>metagenomes</taxon>
        <taxon>ecological metagenomes</taxon>
    </lineage>
</organism>
<dbReference type="PROSITE" id="PS00028">
    <property type="entry name" value="ZINC_FINGER_C2H2_1"/>
    <property type="match status" value="1"/>
</dbReference>
<dbReference type="InterPro" id="IPR013087">
    <property type="entry name" value="Znf_C2H2_type"/>
</dbReference>
<dbReference type="EMBL" id="UINC01057499">
    <property type="protein sequence ID" value="SVB78718.1"/>
    <property type="molecule type" value="Genomic_DNA"/>
</dbReference>
<reference evidence="2" key="1">
    <citation type="submission" date="2018-05" db="EMBL/GenBank/DDBJ databases">
        <authorList>
            <person name="Lanie J.A."/>
            <person name="Ng W.-L."/>
            <person name="Kazmierczak K.M."/>
            <person name="Andrzejewski T.M."/>
            <person name="Davidsen T.M."/>
            <person name="Wayne K.J."/>
            <person name="Tettelin H."/>
            <person name="Glass J.I."/>
            <person name="Rusch D."/>
            <person name="Podicherti R."/>
            <person name="Tsui H.-C.T."/>
            <person name="Winkler M.E."/>
        </authorList>
    </citation>
    <scope>NUCLEOTIDE SEQUENCE</scope>
</reference>
<evidence type="ECO:0000259" key="1">
    <source>
        <dbReference type="PROSITE" id="PS00028"/>
    </source>
</evidence>
<accession>A0A382GUF0</accession>
<name>A0A382GUF0_9ZZZZ</name>
<sequence>MNNQSWKCFRCGLTFSKKEAAMLHEEISKHTVKLVQMVEQ</sequence>
<gene>
    <name evidence="2" type="ORF">METZ01_LOCUS231572</name>
</gene>
<evidence type="ECO:0000313" key="2">
    <source>
        <dbReference type="EMBL" id="SVB78718.1"/>
    </source>
</evidence>
<feature type="domain" description="C2H2-type" evidence="1">
    <location>
        <begin position="8"/>
        <end position="30"/>
    </location>
</feature>
<dbReference type="AlphaFoldDB" id="A0A382GUF0"/>
<proteinExistence type="predicted"/>
<protein>
    <recommendedName>
        <fullName evidence="1">C2H2-type domain-containing protein</fullName>
    </recommendedName>
</protein>